<sequence>MEASVGNEQEDRERTRRRRRRRRRRRAATNTASTVFLWGILIFAKFGLSSSSALSPDQYHYQSSSSPRKAGPFHETVPFQSPKASTSFTGPRREEENRDDVYNDDKRLVHTGPNPLHN</sequence>
<dbReference type="AlphaFoldDB" id="A0A1J3INH5"/>
<evidence type="ECO:0000256" key="2">
    <source>
        <dbReference type="SAM" id="Phobius"/>
    </source>
</evidence>
<keyword evidence="2" id="KW-0812">Transmembrane</keyword>
<dbReference type="InterPro" id="IPR033249">
    <property type="entry name" value="CLE_plant"/>
</dbReference>
<dbReference type="GO" id="GO:0048731">
    <property type="term" value="P:system development"/>
    <property type="evidence" value="ECO:0007669"/>
    <property type="project" value="InterPro"/>
</dbReference>
<proteinExistence type="predicted"/>
<reference evidence="3" key="1">
    <citation type="submission" date="2016-07" db="EMBL/GenBank/DDBJ databases">
        <title>De novo transcriptome assembly of four accessions of the metal hyperaccumulator plant Noccaea caerulescens.</title>
        <authorList>
            <person name="Blande D."/>
            <person name="Halimaa P."/>
            <person name="Tervahauta A.I."/>
            <person name="Aarts M.G."/>
            <person name="Karenlampi S.O."/>
        </authorList>
    </citation>
    <scope>NUCLEOTIDE SEQUENCE</scope>
</reference>
<protein>
    <submittedName>
        <fullName evidence="3">CLAVATA3/ESR (CLE)-related protein 16</fullName>
    </submittedName>
</protein>
<feature type="compositionally biased region" description="Basic and acidic residues" evidence="1">
    <location>
        <begin position="91"/>
        <end position="108"/>
    </location>
</feature>
<feature type="region of interest" description="Disordered" evidence="1">
    <location>
        <begin position="54"/>
        <end position="118"/>
    </location>
</feature>
<feature type="region of interest" description="Disordered" evidence="1">
    <location>
        <begin position="1"/>
        <end position="28"/>
    </location>
</feature>
<evidence type="ECO:0000313" key="3">
    <source>
        <dbReference type="EMBL" id="JAU81830.1"/>
    </source>
</evidence>
<feature type="transmembrane region" description="Helical" evidence="2">
    <location>
        <begin position="27"/>
        <end position="48"/>
    </location>
</feature>
<accession>A0A1J3INH5</accession>
<keyword evidence="2" id="KW-0472">Membrane</keyword>
<gene>
    <name evidence="3" type="ORF">MP_TR14536_c0_g1_i1_g.41919</name>
</gene>
<organism evidence="3">
    <name type="scientific">Noccaea caerulescens</name>
    <name type="common">Alpine penny-cress</name>
    <name type="synonym">Thlaspi caerulescens</name>
    <dbReference type="NCBI Taxonomy" id="107243"/>
    <lineage>
        <taxon>Eukaryota</taxon>
        <taxon>Viridiplantae</taxon>
        <taxon>Streptophyta</taxon>
        <taxon>Embryophyta</taxon>
        <taxon>Tracheophyta</taxon>
        <taxon>Spermatophyta</taxon>
        <taxon>Magnoliopsida</taxon>
        <taxon>eudicotyledons</taxon>
        <taxon>Gunneridae</taxon>
        <taxon>Pentapetalae</taxon>
        <taxon>rosids</taxon>
        <taxon>malvids</taxon>
        <taxon>Brassicales</taxon>
        <taxon>Brassicaceae</taxon>
        <taxon>Coluteocarpeae</taxon>
        <taxon>Noccaea</taxon>
    </lineage>
</organism>
<dbReference type="EMBL" id="GEVM01024108">
    <property type="protein sequence ID" value="JAU81830.1"/>
    <property type="molecule type" value="Transcribed_RNA"/>
</dbReference>
<feature type="compositionally biased region" description="Polar residues" evidence="1">
    <location>
        <begin position="54"/>
        <end position="67"/>
    </location>
</feature>
<feature type="compositionally biased region" description="Basic residues" evidence="1">
    <location>
        <begin position="15"/>
        <end position="27"/>
    </location>
</feature>
<dbReference type="PANTHER" id="PTHR34545:SF7">
    <property type="entry name" value="CLAVATA3_ESR (CLE)-RELATED PROTEIN 16"/>
    <property type="match status" value="1"/>
</dbReference>
<evidence type="ECO:0000256" key="1">
    <source>
        <dbReference type="SAM" id="MobiDB-lite"/>
    </source>
</evidence>
<keyword evidence="2" id="KW-1133">Transmembrane helix</keyword>
<name>A0A1J3INH5_NOCCA</name>
<feature type="compositionally biased region" description="Polar residues" evidence="1">
    <location>
        <begin position="78"/>
        <end position="89"/>
    </location>
</feature>
<dbReference type="PANTHER" id="PTHR34545">
    <property type="entry name" value="CLAVATA3/ESR (CLE)-RELATED PROTEIN 22"/>
    <property type="match status" value="1"/>
</dbReference>